<dbReference type="PANTHER" id="PTHR32089">
    <property type="entry name" value="METHYL-ACCEPTING CHEMOTAXIS PROTEIN MCPB"/>
    <property type="match status" value="1"/>
</dbReference>
<dbReference type="Gene3D" id="1.10.287.950">
    <property type="entry name" value="Methyl-accepting chemotaxis protein"/>
    <property type="match status" value="1"/>
</dbReference>
<dbReference type="RefSeq" id="WP_377472740.1">
    <property type="nucleotide sequence ID" value="NZ_JBHLWN010000090.1"/>
</dbReference>
<dbReference type="InterPro" id="IPR004089">
    <property type="entry name" value="MCPsignal_dom"/>
</dbReference>
<evidence type="ECO:0000313" key="5">
    <source>
        <dbReference type="Proteomes" id="UP001589776"/>
    </source>
</evidence>
<dbReference type="SUPFAM" id="SSF58104">
    <property type="entry name" value="Methyl-accepting chemotaxis protein (MCP) signaling domain"/>
    <property type="match status" value="1"/>
</dbReference>
<dbReference type="SMART" id="SM00283">
    <property type="entry name" value="MA"/>
    <property type="match status" value="1"/>
</dbReference>
<organism evidence="4 5">
    <name type="scientific">Paenibacillus chartarius</name>
    <dbReference type="NCBI Taxonomy" id="747481"/>
    <lineage>
        <taxon>Bacteria</taxon>
        <taxon>Bacillati</taxon>
        <taxon>Bacillota</taxon>
        <taxon>Bacilli</taxon>
        <taxon>Bacillales</taxon>
        <taxon>Paenibacillaceae</taxon>
        <taxon>Paenibacillus</taxon>
    </lineage>
</organism>
<comment type="caution">
    <text evidence="4">The sequence shown here is derived from an EMBL/GenBank/DDBJ whole genome shotgun (WGS) entry which is preliminary data.</text>
</comment>
<keyword evidence="5" id="KW-1185">Reference proteome</keyword>
<proteinExistence type="predicted"/>
<protein>
    <submittedName>
        <fullName evidence="4">Methyl-accepting chemotaxis protein</fullName>
    </submittedName>
</protein>
<dbReference type="PROSITE" id="PS50111">
    <property type="entry name" value="CHEMOTAXIS_TRANSDUC_2"/>
    <property type="match status" value="1"/>
</dbReference>
<dbReference type="Proteomes" id="UP001589776">
    <property type="component" value="Unassembled WGS sequence"/>
</dbReference>
<reference evidence="4 5" key="1">
    <citation type="submission" date="2024-09" db="EMBL/GenBank/DDBJ databases">
        <authorList>
            <person name="Sun Q."/>
            <person name="Mori K."/>
        </authorList>
    </citation>
    <scope>NUCLEOTIDE SEQUENCE [LARGE SCALE GENOMIC DNA]</scope>
    <source>
        <strain evidence="4 5">CCM 7759</strain>
    </source>
</reference>
<dbReference type="EMBL" id="JBHLWN010000090">
    <property type="protein sequence ID" value="MFC0215298.1"/>
    <property type="molecule type" value="Genomic_DNA"/>
</dbReference>
<dbReference type="PANTHER" id="PTHR32089:SF112">
    <property type="entry name" value="LYSOZYME-LIKE PROTEIN-RELATED"/>
    <property type="match status" value="1"/>
</dbReference>
<name>A0ABV6DRV9_9BACL</name>
<gene>
    <name evidence="4" type="ORF">ACFFK0_23165</name>
</gene>
<sequence length="489" mass="54899">MIRLMRTSEYKRLEGDLAKMAEGDFCMQSTGVPIQERSRIRSVIKRTVRSLVSLIRVVDRSSRELHIKMEDTSAKSAMISEQIEGVTGTIREVAVSMQGAAEHVADISEEMNSSYRYLQEVKKKNGELVASSASLSEEVSSGKKEISAAMEQMRVISGESGQVHERMNRLGEAIKKIADMTLLIEEISSQTQLLALNANIEAARAGEHGRGFAVVAQEITRLAAQTKQETTGIRESIRTVTRCSDVLGDSIIHMHAALGTTESTLKTAADKYGKVESFLVHIIGEMNEVDERLEGIASSTLSTTDSVNRTSAMLQQIAAGSEEVLALAELQQQNLLVINDNIQESARRSLSLRSSVSQFRLPSRQESHPMQEELERWVECAMAIRAVMVSMIESRDIEQIREWHRKKQYYEARLETCFQDIRAKAATNEDRHQLDQLSKAWLHFAEIKDRNAAWMLEGEYESAKQALITKGRTNFKRAMDLATEWMDRG</sequence>
<evidence type="ECO:0000259" key="3">
    <source>
        <dbReference type="PROSITE" id="PS50111"/>
    </source>
</evidence>
<dbReference type="Pfam" id="PF00015">
    <property type="entry name" value="MCPsignal"/>
    <property type="match status" value="1"/>
</dbReference>
<accession>A0ABV6DRV9</accession>
<evidence type="ECO:0000256" key="1">
    <source>
        <dbReference type="ARBA" id="ARBA00023224"/>
    </source>
</evidence>
<feature type="domain" description="Methyl-accepting transducer" evidence="3">
    <location>
        <begin position="75"/>
        <end position="332"/>
    </location>
</feature>
<keyword evidence="1 2" id="KW-0807">Transducer</keyword>
<evidence type="ECO:0000256" key="2">
    <source>
        <dbReference type="PROSITE-ProRule" id="PRU00284"/>
    </source>
</evidence>
<evidence type="ECO:0000313" key="4">
    <source>
        <dbReference type="EMBL" id="MFC0215298.1"/>
    </source>
</evidence>